<reference evidence="1 2" key="1">
    <citation type="submission" date="2016-10" db="EMBL/GenBank/DDBJ databases">
        <authorList>
            <person name="de Groot N.N."/>
        </authorList>
    </citation>
    <scope>NUCLEOTIDE SEQUENCE [LARGE SCALE GENOMIC DNA]</scope>
    <source>
        <strain evidence="1 2">DSM 100674</strain>
    </source>
</reference>
<dbReference type="OrthoDB" id="7816979at2"/>
<keyword evidence="2" id="KW-1185">Reference proteome</keyword>
<accession>A0A1H7U0Q8</accession>
<gene>
    <name evidence="1" type="ORF">SAMN05443999_109122</name>
</gene>
<evidence type="ECO:0000313" key="1">
    <source>
        <dbReference type="EMBL" id="SEL90523.1"/>
    </source>
</evidence>
<dbReference type="EMBL" id="FOAG01000009">
    <property type="protein sequence ID" value="SEL90523.1"/>
    <property type="molecule type" value="Genomic_DNA"/>
</dbReference>
<evidence type="ECO:0000313" key="2">
    <source>
        <dbReference type="Proteomes" id="UP000199582"/>
    </source>
</evidence>
<organism evidence="1 2">
    <name type="scientific">Roseovarius azorensis</name>
    <dbReference type="NCBI Taxonomy" id="1287727"/>
    <lineage>
        <taxon>Bacteria</taxon>
        <taxon>Pseudomonadati</taxon>
        <taxon>Pseudomonadota</taxon>
        <taxon>Alphaproteobacteria</taxon>
        <taxon>Rhodobacterales</taxon>
        <taxon>Roseobacteraceae</taxon>
        <taxon>Roseovarius</taxon>
    </lineage>
</organism>
<sequence>MRVIIHAGAHNTDEDRLLACLFENSDLLAQHGTHLPDPVQYRRVIRDIVQQAENGALMPQAREALREVLGDIRAANRLVLSNEGFFGTPRMAVGGGLFYRAAEQRLDLFRQMFPGDRIELFLGLRDPAGYLPALLARTNLAGMDDLLRGCDPDHMRWSELIGRIRNSHPEIALTVWCNEDTPLIWGRILRAMAGLPDGIDLAGEFALLPEIMSPAGAARFRDYMNRNPGLTDAQKGRVVEAFLDKFADHSALEEEFDVPAWTAETIATLTTLYDADVQHIRQMQGVRLILP</sequence>
<dbReference type="Proteomes" id="UP000199582">
    <property type="component" value="Unassembled WGS sequence"/>
</dbReference>
<dbReference type="AlphaFoldDB" id="A0A1H7U0Q8"/>
<protein>
    <submittedName>
        <fullName evidence="1">Uncharacterized protein</fullName>
    </submittedName>
</protein>
<name>A0A1H7U0Q8_9RHOB</name>
<dbReference type="RefSeq" id="WP_093038189.1">
    <property type="nucleotide sequence ID" value="NZ_FOAG01000009.1"/>
</dbReference>
<proteinExistence type="predicted"/>
<dbReference type="STRING" id="1287727.SAMN05443999_109122"/>